<dbReference type="PANTHER" id="PTHR11986:SF18">
    <property type="entry name" value="ORNITHINE AMINOTRANSFERASE, MITOCHONDRIAL"/>
    <property type="match status" value="1"/>
</dbReference>
<sequence>MATVSGDYITRDEQWGAHNYHPLPVVISEAEGAWVTDVDGNRYLDFLSGYSALNFGHRHPDLIRAAHEQLDRLTLTSRAFHNDQFGLFCEELATLTGTEMVLTMNTGAEAVESAIKVARKWAYEVKGVEFDSAEIIVAAGNFHGRTTTIVSFSDDPVAHDNYGPFTPGFVTVPYGDADAVRAAIGPNTAAVLMEPIQGEAGVIVPPEGFWASVREACDENNVLMIADEIQSGLARTGELFALDHEGVRADLYTLGKALGGGIVPVSAVVGRRDVLGVLKPGQHGSTFGGYPVACAVGRAVVELLDKGDFQERSAELGAHLHQRLNDLTGLGIAAVRGRGLWAGVDIDPTNKTGREVSMALRDQGVLCKETHERTLRIAPPLVITREEIDHAIDALAAALKA</sequence>
<dbReference type="RefSeq" id="WP_147683301.1">
    <property type="nucleotide sequence ID" value="NZ_VDUX01000001.1"/>
</dbReference>
<dbReference type="EC" id="2.6.1.13" evidence="3"/>
<dbReference type="InterPro" id="IPR005814">
    <property type="entry name" value="Aminotrans_3"/>
</dbReference>
<keyword evidence="5" id="KW-0641">Proline biosynthesis</keyword>
<evidence type="ECO:0000256" key="6">
    <source>
        <dbReference type="ARBA" id="ARBA00022679"/>
    </source>
</evidence>
<dbReference type="Gene3D" id="3.40.640.10">
    <property type="entry name" value="Type I PLP-dependent aspartate aminotransferase-like (Major domain)"/>
    <property type="match status" value="1"/>
</dbReference>
<dbReference type="UniPathway" id="UPA00098">
    <property type="reaction ID" value="UER00358"/>
</dbReference>
<evidence type="ECO:0000256" key="4">
    <source>
        <dbReference type="ARBA" id="ARBA00022576"/>
    </source>
</evidence>
<evidence type="ECO:0000313" key="10">
    <source>
        <dbReference type="EMBL" id="TXL63045.1"/>
    </source>
</evidence>
<dbReference type="NCBIfam" id="TIGR01885">
    <property type="entry name" value="Orn_aminotrans"/>
    <property type="match status" value="1"/>
</dbReference>
<keyword evidence="5" id="KW-0028">Amino-acid biosynthesis</keyword>
<dbReference type="PANTHER" id="PTHR11986">
    <property type="entry name" value="AMINOTRANSFERASE CLASS III"/>
    <property type="match status" value="1"/>
</dbReference>
<comment type="pathway">
    <text evidence="2">Amino-acid biosynthesis; L-proline biosynthesis; L-glutamate 5-semialdehyde from L-ornithine: step 1/1.</text>
</comment>
<dbReference type="InterPro" id="IPR049704">
    <property type="entry name" value="Aminotrans_3_PPA_site"/>
</dbReference>
<dbReference type="EMBL" id="VDUX01000001">
    <property type="protein sequence ID" value="TXL63045.1"/>
    <property type="molecule type" value="Genomic_DNA"/>
</dbReference>
<dbReference type="SUPFAM" id="SSF53383">
    <property type="entry name" value="PLP-dependent transferases"/>
    <property type="match status" value="1"/>
</dbReference>
<evidence type="ECO:0000256" key="3">
    <source>
        <dbReference type="ARBA" id="ARBA00012924"/>
    </source>
</evidence>
<evidence type="ECO:0000256" key="2">
    <source>
        <dbReference type="ARBA" id="ARBA00004998"/>
    </source>
</evidence>
<protein>
    <recommendedName>
        <fullName evidence="3">ornithine aminotransferase</fullName>
        <ecNumber evidence="3">2.6.1.13</ecNumber>
    </recommendedName>
    <alternativeName>
        <fullName evidence="8">Ornithine--oxo-acid aminotransferase</fullName>
    </alternativeName>
</protein>
<keyword evidence="6 10" id="KW-0808">Transferase</keyword>
<dbReference type="InterPro" id="IPR015422">
    <property type="entry name" value="PyrdxlP-dep_Trfase_small"/>
</dbReference>
<dbReference type="Pfam" id="PF00202">
    <property type="entry name" value="Aminotran_3"/>
    <property type="match status" value="1"/>
</dbReference>
<proteinExistence type="inferred from homology"/>
<evidence type="ECO:0000256" key="1">
    <source>
        <dbReference type="ARBA" id="ARBA00001933"/>
    </source>
</evidence>
<gene>
    <name evidence="10" type="primary">rocD</name>
    <name evidence="10" type="ORF">FHP06_02095</name>
</gene>
<evidence type="ECO:0000256" key="5">
    <source>
        <dbReference type="ARBA" id="ARBA00022650"/>
    </source>
</evidence>
<keyword evidence="4 10" id="KW-0032">Aminotransferase</keyword>
<dbReference type="InterPro" id="IPR015421">
    <property type="entry name" value="PyrdxlP-dep_Trfase_major"/>
</dbReference>
<keyword evidence="11" id="KW-1185">Reference proteome</keyword>
<dbReference type="InterPro" id="IPR010164">
    <property type="entry name" value="Orn_aminotrans"/>
</dbReference>
<dbReference type="InterPro" id="IPR015424">
    <property type="entry name" value="PyrdxlP-dep_Trfase"/>
</dbReference>
<evidence type="ECO:0000256" key="7">
    <source>
        <dbReference type="ARBA" id="ARBA00022898"/>
    </source>
</evidence>
<dbReference type="GO" id="GO:0055129">
    <property type="term" value="P:L-proline biosynthetic process"/>
    <property type="evidence" value="ECO:0007669"/>
    <property type="project" value="UniProtKB-UniPathway"/>
</dbReference>
<dbReference type="PIRSF" id="PIRSF000521">
    <property type="entry name" value="Transaminase_4ab_Lys_Orn"/>
    <property type="match status" value="1"/>
</dbReference>
<evidence type="ECO:0000256" key="9">
    <source>
        <dbReference type="RuleBase" id="RU003560"/>
    </source>
</evidence>
<dbReference type="Gene3D" id="3.90.1150.10">
    <property type="entry name" value="Aspartate Aminotransferase, domain 1"/>
    <property type="match status" value="1"/>
</dbReference>
<reference evidence="10 11" key="1">
    <citation type="submission" date="2019-06" db="EMBL/GenBank/DDBJ databases">
        <title>Aeromicrobium sp. nov., isolated from a maize field.</title>
        <authorList>
            <person name="Lin S.-Y."/>
            <person name="Tsai C.-F."/>
            <person name="Young C.-C."/>
        </authorList>
    </citation>
    <scope>NUCLEOTIDE SEQUENCE [LARGE SCALE GENOMIC DNA]</scope>
    <source>
        <strain evidence="10 11">CC-CFT486</strain>
    </source>
</reference>
<evidence type="ECO:0000313" key="11">
    <source>
        <dbReference type="Proteomes" id="UP000321571"/>
    </source>
</evidence>
<keyword evidence="7 9" id="KW-0663">Pyridoxal phosphate</keyword>
<dbReference type="CDD" id="cd00610">
    <property type="entry name" value="OAT_like"/>
    <property type="match status" value="1"/>
</dbReference>
<organism evidence="10 11">
    <name type="scientific">Aeromicrobium terrae</name>
    <dbReference type="NCBI Taxonomy" id="2498846"/>
    <lineage>
        <taxon>Bacteria</taxon>
        <taxon>Bacillati</taxon>
        <taxon>Actinomycetota</taxon>
        <taxon>Actinomycetes</taxon>
        <taxon>Propionibacteriales</taxon>
        <taxon>Nocardioidaceae</taxon>
        <taxon>Aeromicrobium</taxon>
    </lineage>
</organism>
<comment type="cofactor">
    <cofactor evidence="1">
        <name>pyridoxal 5'-phosphate</name>
        <dbReference type="ChEBI" id="CHEBI:597326"/>
    </cofactor>
</comment>
<dbReference type="GO" id="GO:0030170">
    <property type="term" value="F:pyridoxal phosphate binding"/>
    <property type="evidence" value="ECO:0007669"/>
    <property type="project" value="InterPro"/>
</dbReference>
<evidence type="ECO:0000256" key="8">
    <source>
        <dbReference type="ARBA" id="ARBA00030587"/>
    </source>
</evidence>
<dbReference type="OrthoDB" id="4510254at2"/>
<comment type="caution">
    <text evidence="10">The sequence shown here is derived from an EMBL/GenBank/DDBJ whole genome shotgun (WGS) entry which is preliminary data.</text>
</comment>
<dbReference type="GO" id="GO:0042802">
    <property type="term" value="F:identical protein binding"/>
    <property type="evidence" value="ECO:0007669"/>
    <property type="project" value="TreeGrafter"/>
</dbReference>
<dbReference type="PROSITE" id="PS00600">
    <property type="entry name" value="AA_TRANSFER_CLASS_3"/>
    <property type="match status" value="1"/>
</dbReference>
<comment type="similarity">
    <text evidence="9">Belongs to the class-III pyridoxal-phosphate-dependent aminotransferase family.</text>
</comment>
<dbReference type="InterPro" id="IPR050103">
    <property type="entry name" value="Class-III_PLP-dep_AT"/>
</dbReference>
<accession>A0A5C8NQA2</accession>
<dbReference type="Proteomes" id="UP000321571">
    <property type="component" value="Unassembled WGS sequence"/>
</dbReference>
<dbReference type="GO" id="GO:0004587">
    <property type="term" value="F:ornithine aminotransferase activity"/>
    <property type="evidence" value="ECO:0007669"/>
    <property type="project" value="UniProtKB-EC"/>
</dbReference>
<dbReference type="FunFam" id="3.40.640.10:FF:000011">
    <property type="entry name" value="Ornithine aminotransferase"/>
    <property type="match status" value="1"/>
</dbReference>
<name>A0A5C8NQA2_9ACTN</name>
<dbReference type="AlphaFoldDB" id="A0A5C8NQA2"/>